<protein>
    <submittedName>
        <fullName evidence="3">Cysteine desulfurase/selenocysteine lyase</fullName>
    </submittedName>
</protein>
<proteinExistence type="predicted"/>
<keyword evidence="4" id="KW-1185">Reference proteome</keyword>
<dbReference type="Proteomes" id="UP000294980">
    <property type="component" value="Unassembled WGS sequence"/>
</dbReference>
<dbReference type="AlphaFoldDB" id="A0A4R2LCE7"/>
<dbReference type="InterPro" id="IPR015421">
    <property type="entry name" value="PyrdxlP-dep_Trfase_major"/>
</dbReference>
<dbReference type="Pfam" id="PF00266">
    <property type="entry name" value="Aminotran_5"/>
    <property type="match status" value="1"/>
</dbReference>
<gene>
    <name evidence="3" type="ORF">EV688_1038</name>
</gene>
<dbReference type="SUPFAM" id="SSF53383">
    <property type="entry name" value="PLP-dependent transferases"/>
    <property type="match status" value="1"/>
</dbReference>
<dbReference type="InterPro" id="IPR000192">
    <property type="entry name" value="Aminotrans_V_dom"/>
</dbReference>
<dbReference type="EMBL" id="SLWX01000003">
    <property type="protein sequence ID" value="TCO76995.1"/>
    <property type="molecule type" value="Genomic_DNA"/>
</dbReference>
<evidence type="ECO:0000313" key="4">
    <source>
        <dbReference type="Proteomes" id="UP000294980"/>
    </source>
</evidence>
<accession>A0A4R2LCE7</accession>
<keyword evidence="3" id="KW-0456">Lyase</keyword>
<evidence type="ECO:0000259" key="2">
    <source>
        <dbReference type="Pfam" id="PF00266"/>
    </source>
</evidence>
<organism evidence="3 4">
    <name type="scientific">Chromatocurvus halotolerans</name>
    <dbReference type="NCBI Taxonomy" id="1132028"/>
    <lineage>
        <taxon>Bacteria</taxon>
        <taxon>Pseudomonadati</taxon>
        <taxon>Pseudomonadota</taxon>
        <taxon>Gammaproteobacteria</taxon>
        <taxon>Cellvibrionales</taxon>
        <taxon>Halieaceae</taxon>
        <taxon>Chromatocurvus</taxon>
    </lineage>
</organism>
<dbReference type="Gene3D" id="3.90.1150.10">
    <property type="entry name" value="Aspartate Aminotransferase, domain 1"/>
    <property type="match status" value="1"/>
</dbReference>
<dbReference type="InterPro" id="IPR015424">
    <property type="entry name" value="PyrdxlP-dep_Trfase"/>
</dbReference>
<dbReference type="PANTHER" id="PTHR43092:SF6">
    <property type="entry name" value="BLR1280 PROTEIN"/>
    <property type="match status" value="1"/>
</dbReference>
<dbReference type="Gene3D" id="3.40.640.10">
    <property type="entry name" value="Type I PLP-dependent aspartate aminotransferase-like (Major domain)"/>
    <property type="match status" value="1"/>
</dbReference>
<feature type="domain" description="Aminotransferase class V" evidence="2">
    <location>
        <begin position="99"/>
        <end position="367"/>
    </location>
</feature>
<dbReference type="RefSeq" id="WP_117317506.1">
    <property type="nucleotide sequence ID" value="NZ_QQSW01000008.1"/>
</dbReference>
<sequence>MDKHTIAGTTRRTFLMGLPVAGLMGTSLAATALDRRNLTPLPQLTDQLLWRAVREEFRGSLNITAMNAANMSPPCAGARAALEAATTDIDRDPSFENRAKYQQRHEATRAALAELIGAALDEIAITRNTSEGNNLIVQGLALGPGDEIVLWEENHRSNELSWEVRAQREGFKIIRVATPKQPESAEDLIAPFREAIGPSTRLVSFSHVSNSSGTELPAAALCKLTADAGALSMIDGAQTVGAMALDVKALGCDFMTCSGQKWMCGPREAGMLYVRKDRQELLNPLIVSYPLAGGDTGARAFEMLGQRDDGAIDALGQAAALHLAIGPSRVEARVRSLTDLLMAEIRHKAPSARFLTPENPAYRLGVVVTAVTHGESGAAQARAYEQFAVSGSAFPGALRLCPHIYNDEADIERAAAAMATAIAPA</sequence>
<dbReference type="OrthoDB" id="9808002at2"/>
<dbReference type="InterPro" id="IPR015422">
    <property type="entry name" value="PyrdxlP-dep_Trfase_small"/>
</dbReference>
<evidence type="ECO:0000256" key="1">
    <source>
        <dbReference type="ARBA" id="ARBA00022898"/>
    </source>
</evidence>
<name>A0A4R2LCE7_9GAMM</name>
<dbReference type="PANTHER" id="PTHR43092">
    <property type="entry name" value="L-CYSTEINE DESULFHYDRASE"/>
    <property type="match status" value="1"/>
</dbReference>
<dbReference type="GO" id="GO:0016829">
    <property type="term" value="F:lyase activity"/>
    <property type="evidence" value="ECO:0007669"/>
    <property type="project" value="UniProtKB-KW"/>
</dbReference>
<evidence type="ECO:0000313" key="3">
    <source>
        <dbReference type="EMBL" id="TCO76995.1"/>
    </source>
</evidence>
<comment type="caution">
    <text evidence="3">The sequence shown here is derived from an EMBL/GenBank/DDBJ whole genome shotgun (WGS) entry which is preliminary data.</text>
</comment>
<reference evidence="3 4" key="1">
    <citation type="submission" date="2019-03" db="EMBL/GenBank/DDBJ databases">
        <title>Genomic Encyclopedia of Type Strains, Phase IV (KMG-IV): sequencing the most valuable type-strain genomes for metagenomic binning, comparative biology and taxonomic classification.</title>
        <authorList>
            <person name="Goeker M."/>
        </authorList>
    </citation>
    <scope>NUCLEOTIDE SEQUENCE [LARGE SCALE GENOMIC DNA]</scope>
    <source>
        <strain evidence="3 4">DSM 23344</strain>
    </source>
</reference>
<keyword evidence="1" id="KW-0663">Pyridoxal phosphate</keyword>